<evidence type="ECO:0000313" key="3">
    <source>
        <dbReference type="EMBL" id="NHN56975.1"/>
    </source>
</evidence>
<keyword evidence="4" id="KW-1185">Reference proteome</keyword>
<dbReference type="AlphaFoldDB" id="A0A967B420"/>
<sequence length="158" mass="17385">MPVLEALLAGQQPTSRYPFRWPLPFPAVEFLRRDTEERAWVAEVDGDVAGHVAVTTVVDDDFSRTWSSAVGRPVDELGCVSVLFAGIDYQGMGIGRALLDTAEDYLLAQGRTPVLDVVQSHSAAAAVYAHRGWRLVGTGRPDWLPDDEPDVHLMVLDR</sequence>
<dbReference type="InterPro" id="IPR016181">
    <property type="entry name" value="Acyl_CoA_acyltransferase"/>
</dbReference>
<dbReference type="InterPro" id="IPR000182">
    <property type="entry name" value="GNAT_dom"/>
</dbReference>
<dbReference type="PROSITE" id="PS51186">
    <property type="entry name" value="GNAT"/>
    <property type="match status" value="1"/>
</dbReference>
<name>A0A967B420_9MICO</name>
<dbReference type="InterPro" id="IPR050769">
    <property type="entry name" value="NAT_camello-type"/>
</dbReference>
<evidence type="ECO:0000256" key="1">
    <source>
        <dbReference type="ARBA" id="ARBA00022679"/>
    </source>
</evidence>
<reference evidence="3" key="1">
    <citation type="submission" date="2020-03" db="EMBL/GenBank/DDBJ databases">
        <title>Draft sequencing of Calidifontibacter sp. DB0510.</title>
        <authorList>
            <person name="Kim D.-U."/>
        </authorList>
    </citation>
    <scope>NUCLEOTIDE SEQUENCE</scope>
    <source>
        <strain evidence="3">DB0510</strain>
    </source>
</reference>
<dbReference type="GO" id="GO:0008080">
    <property type="term" value="F:N-acetyltransferase activity"/>
    <property type="evidence" value="ECO:0007669"/>
    <property type="project" value="InterPro"/>
</dbReference>
<dbReference type="Proteomes" id="UP000744769">
    <property type="component" value="Unassembled WGS sequence"/>
</dbReference>
<dbReference type="Gene3D" id="3.40.630.30">
    <property type="match status" value="1"/>
</dbReference>
<comment type="caution">
    <text evidence="3">The sequence shown here is derived from an EMBL/GenBank/DDBJ whole genome shotgun (WGS) entry which is preliminary data.</text>
</comment>
<organism evidence="3 4">
    <name type="scientific">Metallococcus carri</name>
    <dbReference type="NCBI Taxonomy" id="1656884"/>
    <lineage>
        <taxon>Bacteria</taxon>
        <taxon>Bacillati</taxon>
        <taxon>Actinomycetota</taxon>
        <taxon>Actinomycetes</taxon>
        <taxon>Micrococcales</taxon>
        <taxon>Dermacoccaceae</taxon>
        <taxon>Metallococcus</taxon>
    </lineage>
</organism>
<protein>
    <submittedName>
        <fullName evidence="3">GNAT family N-acetyltransferase</fullName>
    </submittedName>
</protein>
<evidence type="ECO:0000313" key="4">
    <source>
        <dbReference type="Proteomes" id="UP000744769"/>
    </source>
</evidence>
<gene>
    <name evidence="3" type="ORF">G9U51_14480</name>
</gene>
<dbReference type="Pfam" id="PF00583">
    <property type="entry name" value="Acetyltransf_1"/>
    <property type="match status" value="1"/>
</dbReference>
<dbReference type="SUPFAM" id="SSF55729">
    <property type="entry name" value="Acyl-CoA N-acyltransferases (Nat)"/>
    <property type="match status" value="1"/>
</dbReference>
<dbReference type="CDD" id="cd04301">
    <property type="entry name" value="NAT_SF"/>
    <property type="match status" value="1"/>
</dbReference>
<keyword evidence="1" id="KW-0808">Transferase</keyword>
<dbReference type="EMBL" id="JAAOIV010000011">
    <property type="protein sequence ID" value="NHN56975.1"/>
    <property type="molecule type" value="Genomic_DNA"/>
</dbReference>
<accession>A0A967B420</accession>
<dbReference type="PANTHER" id="PTHR13947:SF37">
    <property type="entry name" value="LD18367P"/>
    <property type="match status" value="1"/>
</dbReference>
<evidence type="ECO:0000259" key="2">
    <source>
        <dbReference type="PROSITE" id="PS51186"/>
    </source>
</evidence>
<dbReference type="PANTHER" id="PTHR13947">
    <property type="entry name" value="GNAT FAMILY N-ACETYLTRANSFERASE"/>
    <property type="match status" value="1"/>
</dbReference>
<proteinExistence type="predicted"/>
<feature type="domain" description="N-acetyltransferase" evidence="2">
    <location>
        <begin position="1"/>
        <end position="158"/>
    </location>
</feature>